<dbReference type="AlphaFoldDB" id="A0A5C7AD75"/>
<evidence type="ECO:0000259" key="6">
    <source>
        <dbReference type="Pfam" id="PF00535"/>
    </source>
</evidence>
<dbReference type="Proteomes" id="UP000321790">
    <property type="component" value="Unassembled WGS sequence"/>
</dbReference>
<protein>
    <submittedName>
        <fullName evidence="7">Glycosyltransferase</fullName>
    </submittedName>
</protein>
<dbReference type="Gene3D" id="3.90.550.10">
    <property type="entry name" value="Spore Coat Polysaccharide Biosynthesis Protein SpsA, Chain A"/>
    <property type="match status" value="1"/>
</dbReference>
<keyword evidence="4 7" id="KW-0808">Transferase</keyword>
<dbReference type="EMBL" id="VOSC01000033">
    <property type="protein sequence ID" value="TXE06187.1"/>
    <property type="molecule type" value="Genomic_DNA"/>
</dbReference>
<evidence type="ECO:0000256" key="2">
    <source>
        <dbReference type="ARBA" id="ARBA00022475"/>
    </source>
</evidence>
<proteinExistence type="predicted"/>
<dbReference type="InterPro" id="IPR026461">
    <property type="entry name" value="Trfase_2_rSAM/seldom_assoc"/>
</dbReference>
<evidence type="ECO:0000256" key="1">
    <source>
        <dbReference type="ARBA" id="ARBA00004236"/>
    </source>
</evidence>
<dbReference type="NCBIfam" id="TIGR04283">
    <property type="entry name" value="glyco_like_mftF"/>
    <property type="match status" value="1"/>
</dbReference>
<keyword evidence="3" id="KW-0328">Glycosyltransferase</keyword>
<feature type="domain" description="Glycosyltransferase 2-like" evidence="6">
    <location>
        <begin position="5"/>
        <end position="132"/>
    </location>
</feature>
<dbReference type="RefSeq" id="WP_147137716.1">
    <property type="nucleotide sequence ID" value="NZ_VOSC01000033.1"/>
</dbReference>
<dbReference type="OrthoDB" id="9810303at2"/>
<dbReference type="InterPro" id="IPR001173">
    <property type="entry name" value="Glyco_trans_2-like"/>
</dbReference>
<dbReference type="PANTHER" id="PTHR43646">
    <property type="entry name" value="GLYCOSYLTRANSFERASE"/>
    <property type="match status" value="1"/>
</dbReference>
<keyword evidence="8" id="KW-1185">Reference proteome</keyword>
<gene>
    <name evidence="7" type="ORF">FUA26_14520</name>
</gene>
<evidence type="ECO:0000256" key="4">
    <source>
        <dbReference type="ARBA" id="ARBA00022679"/>
    </source>
</evidence>
<dbReference type="SUPFAM" id="SSF53448">
    <property type="entry name" value="Nucleotide-diphospho-sugar transferases"/>
    <property type="match status" value="1"/>
</dbReference>
<sequence length="241" mass="27900">MNNISIIIPTLNEEAFIEKLLNHLLQNASTKNIKDILIVDGGSTDNTITLVKQFINFNSFNQTNVKILTAAKGRAKQMNTGVKHAKGSILYFLHADSFPPKNFDKLILSEVEKGNEAGCFKMKFNSQHWWLKFTGWLTQFSWKSARGGDQSLFVTNTLFNTIGGFNERFIVYEDNDFIAKLYQKKQFVVIQKWLTTSPRRYNKNGVWRLQYHFLNIHLKKWLGANAETLNNYYLKHVAVKK</sequence>
<dbReference type="Pfam" id="PF00535">
    <property type="entry name" value="Glycos_transf_2"/>
    <property type="match status" value="1"/>
</dbReference>
<organism evidence="7 8">
    <name type="scientific">Seonamhaeicola algicola</name>
    <dbReference type="NCBI Taxonomy" id="1719036"/>
    <lineage>
        <taxon>Bacteria</taxon>
        <taxon>Pseudomonadati</taxon>
        <taxon>Bacteroidota</taxon>
        <taxon>Flavobacteriia</taxon>
        <taxon>Flavobacteriales</taxon>
        <taxon>Flavobacteriaceae</taxon>
    </lineage>
</organism>
<dbReference type="CDD" id="cd02522">
    <property type="entry name" value="GT_2_like_a"/>
    <property type="match status" value="1"/>
</dbReference>
<evidence type="ECO:0000313" key="7">
    <source>
        <dbReference type="EMBL" id="TXE06187.1"/>
    </source>
</evidence>
<name>A0A5C7AD75_9FLAO</name>
<dbReference type="GO" id="GO:0016757">
    <property type="term" value="F:glycosyltransferase activity"/>
    <property type="evidence" value="ECO:0007669"/>
    <property type="project" value="UniProtKB-KW"/>
</dbReference>
<comment type="subcellular location">
    <subcellularLocation>
        <location evidence="1">Cell membrane</location>
    </subcellularLocation>
</comment>
<accession>A0A5C7AD75</accession>
<keyword evidence="5" id="KW-0472">Membrane</keyword>
<comment type="caution">
    <text evidence="7">The sequence shown here is derived from an EMBL/GenBank/DDBJ whole genome shotgun (WGS) entry which is preliminary data.</text>
</comment>
<evidence type="ECO:0000313" key="8">
    <source>
        <dbReference type="Proteomes" id="UP000321790"/>
    </source>
</evidence>
<keyword evidence="2" id="KW-1003">Cell membrane</keyword>
<evidence type="ECO:0000256" key="5">
    <source>
        <dbReference type="ARBA" id="ARBA00023136"/>
    </source>
</evidence>
<evidence type="ECO:0000256" key="3">
    <source>
        <dbReference type="ARBA" id="ARBA00022676"/>
    </source>
</evidence>
<dbReference type="InterPro" id="IPR029044">
    <property type="entry name" value="Nucleotide-diphossugar_trans"/>
</dbReference>
<reference evidence="8" key="1">
    <citation type="submission" date="2019-08" db="EMBL/GenBank/DDBJ databases">
        <title>Seonamhaeicola sediminis sp. nov., isolated from marine sediment.</title>
        <authorList>
            <person name="Cao W.R."/>
        </authorList>
    </citation>
    <scope>NUCLEOTIDE SEQUENCE [LARGE SCALE GENOMIC DNA]</scope>
    <source>
        <strain evidence="8">Gy8</strain>
    </source>
</reference>
<dbReference type="PANTHER" id="PTHR43646:SF2">
    <property type="entry name" value="GLYCOSYLTRANSFERASE 2-LIKE DOMAIN-CONTAINING PROTEIN"/>
    <property type="match status" value="1"/>
</dbReference>
<dbReference type="GO" id="GO:0005886">
    <property type="term" value="C:plasma membrane"/>
    <property type="evidence" value="ECO:0007669"/>
    <property type="project" value="UniProtKB-SubCell"/>
</dbReference>